<dbReference type="InterPro" id="IPR008988">
    <property type="entry name" value="Transcriptional_repressor_C"/>
</dbReference>
<evidence type="ECO:0000313" key="3">
    <source>
        <dbReference type="EMBL" id="MBC8200137.1"/>
    </source>
</evidence>
<feature type="domain" description="Ferrous iron transporter FeoA-like" evidence="2">
    <location>
        <begin position="1"/>
        <end position="73"/>
    </location>
</feature>
<gene>
    <name evidence="3" type="ORF">H8E80_08885</name>
</gene>
<keyword evidence="1" id="KW-0408">Iron</keyword>
<dbReference type="InterPro" id="IPR052713">
    <property type="entry name" value="FeoA"/>
</dbReference>
<dbReference type="SUPFAM" id="SSF50037">
    <property type="entry name" value="C-terminal domain of transcriptional repressors"/>
    <property type="match status" value="1"/>
</dbReference>
<dbReference type="EMBL" id="JACNLL010000078">
    <property type="protein sequence ID" value="MBC8200137.1"/>
    <property type="molecule type" value="Genomic_DNA"/>
</dbReference>
<dbReference type="Pfam" id="PF04023">
    <property type="entry name" value="FeoA"/>
    <property type="match status" value="1"/>
</dbReference>
<dbReference type="InterPro" id="IPR007167">
    <property type="entry name" value="Fe-transptr_FeoA-like"/>
</dbReference>
<evidence type="ECO:0000259" key="2">
    <source>
        <dbReference type="SMART" id="SM00899"/>
    </source>
</evidence>
<reference evidence="3 4" key="1">
    <citation type="submission" date="2020-08" db="EMBL/GenBank/DDBJ databases">
        <title>Bridging the membrane lipid divide: bacteria of the FCB group superphylum have the potential to synthesize archaeal ether lipids.</title>
        <authorList>
            <person name="Villanueva L."/>
            <person name="Von Meijenfeldt F.A.B."/>
            <person name="Westbye A.B."/>
            <person name="Yadav S."/>
            <person name="Hopmans E.C."/>
            <person name="Dutilh B.E."/>
            <person name="Sinninghe Damste J.S."/>
        </authorList>
    </citation>
    <scope>NUCLEOTIDE SEQUENCE [LARGE SCALE GENOMIC DNA]</scope>
    <source>
        <strain evidence="3">NIOZ-UU82</strain>
    </source>
</reference>
<dbReference type="InterPro" id="IPR038157">
    <property type="entry name" value="FeoA_core_dom"/>
</dbReference>
<dbReference type="Gene3D" id="2.30.30.90">
    <property type="match status" value="1"/>
</dbReference>
<dbReference type="PANTHER" id="PTHR42954">
    <property type="entry name" value="FE(2+) TRANSPORT PROTEIN A"/>
    <property type="match status" value="1"/>
</dbReference>
<proteinExistence type="predicted"/>
<dbReference type="AlphaFoldDB" id="A0A8J6N7K6"/>
<evidence type="ECO:0000313" key="4">
    <source>
        <dbReference type="Proteomes" id="UP000603545"/>
    </source>
</evidence>
<comment type="caution">
    <text evidence="3">The sequence shown here is derived from an EMBL/GenBank/DDBJ whole genome shotgun (WGS) entry which is preliminary data.</text>
</comment>
<dbReference type="Proteomes" id="UP000603545">
    <property type="component" value="Unassembled WGS sequence"/>
</dbReference>
<protein>
    <submittedName>
        <fullName evidence="3">Ferrous iron transport protein A</fullName>
    </submittedName>
</protein>
<evidence type="ECO:0000256" key="1">
    <source>
        <dbReference type="ARBA" id="ARBA00023004"/>
    </source>
</evidence>
<dbReference type="PANTHER" id="PTHR42954:SF2">
    <property type="entry name" value="FE(2+) TRANSPORT PROTEIN A"/>
    <property type="match status" value="1"/>
</dbReference>
<dbReference type="SMART" id="SM00899">
    <property type="entry name" value="FeoA"/>
    <property type="match status" value="1"/>
</dbReference>
<sequence>MTLDEIKPDQECEIVDITSEGIMGQRLLDMGFIPGTRIKVIRNAPLVDPVEFELKGYNISLRHSEAKQVEVTLL</sequence>
<accession>A0A8J6N7K6</accession>
<organism evidence="3 4">
    <name type="scientific">Candidatus Desulfaltia bathyphila</name>
    <dbReference type="NCBI Taxonomy" id="2841697"/>
    <lineage>
        <taxon>Bacteria</taxon>
        <taxon>Pseudomonadati</taxon>
        <taxon>Thermodesulfobacteriota</taxon>
        <taxon>Desulfobacteria</taxon>
        <taxon>Desulfobacterales</taxon>
        <taxon>Desulfobacterales incertae sedis</taxon>
        <taxon>Candidatus Desulfaltia</taxon>
    </lineage>
</organism>
<name>A0A8J6N7K6_9BACT</name>
<dbReference type="GO" id="GO:0046914">
    <property type="term" value="F:transition metal ion binding"/>
    <property type="evidence" value="ECO:0007669"/>
    <property type="project" value="InterPro"/>
</dbReference>